<protein>
    <recommendedName>
        <fullName evidence="7 8">Small ribosomal subunit protein uS3</fullName>
    </recommendedName>
</protein>
<dbReference type="InterPro" id="IPR004087">
    <property type="entry name" value="KH_dom"/>
</dbReference>
<reference evidence="11 12" key="1">
    <citation type="submission" date="2017-09" db="EMBL/GenBank/DDBJ databases">
        <title>Depth-based differentiation of microbial function through sediment-hosted aquifers and enrichment of novel symbionts in the deep terrestrial subsurface.</title>
        <authorList>
            <person name="Probst A.J."/>
            <person name="Ladd B."/>
            <person name="Jarett J.K."/>
            <person name="Geller-Mcgrath D.E."/>
            <person name="Sieber C.M."/>
            <person name="Emerson J.B."/>
            <person name="Anantharaman K."/>
            <person name="Thomas B.C."/>
            <person name="Malmstrom R."/>
            <person name="Stieglmeier M."/>
            <person name="Klingl A."/>
            <person name="Woyke T."/>
            <person name="Ryan C.M."/>
            <person name="Banfield J.F."/>
        </authorList>
    </citation>
    <scope>NUCLEOTIDE SEQUENCE [LARGE SCALE GENOMIC DNA]</scope>
    <source>
        <strain evidence="11">CG08_land_8_20_14_0_20_40_16</strain>
    </source>
</reference>
<dbReference type="Gene3D" id="3.30.1140.32">
    <property type="entry name" value="Ribosomal protein S3, C-terminal domain"/>
    <property type="match status" value="1"/>
</dbReference>
<comment type="subunit">
    <text evidence="8">Part of the 30S ribosomal subunit. Forms a tight complex with proteins S10 and S14.</text>
</comment>
<comment type="similarity">
    <text evidence="1 8 9">Belongs to the universal ribosomal protein uS3 family.</text>
</comment>
<dbReference type="InterPro" id="IPR004044">
    <property type="entry name" value="KH_dom_type_2"/>
</dbReference>
<evidence type="ECO:0000256" key="2">
    <source>
        <dbReference type="ARBA" id="ARBA00022730"/>
    </source>
</evidence>
<evidence type="ECO:0000256" key="4">
    <source>
        <dbReference type="ARBA" id="ARBA00022980"/>
    </source>
</evidence>
<dbReference type="Pfam" id="PF07650">
    <property type="entry name" value="KH_2"/>
    <property type="match status" value="1"/>
</dbReference>
<dbReference type="PROSITE" id="PS00548">
    <property type="entry name" value="RIBOSOMAL_S3"/>
    <property type="match status" value="1"/>
</dbReference>
<dbReference type="Pfam" id="PF00189">
    <property type="entry name" value="Ribosomal_S3_C"/>
    <property type="match status" value="1"/>
</dbReference>
<comment type="caution">
    <text evidence="11">The sequence shown here is derived from an EMBL/GenBank/DDBJ whole genome shotgun (WGS) entry which is preliminary data.</text>
</comment>
<proteinExistence type="inferred from homology"/>
<dbReference type="PANTHER" id="PTHR11760">
    <property type="entry name" value="30S/40S RIBOSOMAL PROTEIN S3"/>
    <property type="match status" value="1"/>
</dbReference>
<evidence type="ECO:0000256" key="5">
    <source>
        <dbReference type="ARBA" id="ARBA00023274"/>
    </source>
</evidence>
<dbReference type="InterPro" id="IPR009019">
    <property type="entry name" value="KH_sf_prok-type"/>
</dbReference>
<evidence type="ECO:0000313" key="12">
    <source>
        <dbReference type="Proteomes" id="UP000231542"/>
    </source>
</evidence>
<feature type="domain" description="KH type-2" evidence="10">
    <location>
        <begin position="38"/>
        <end position="110"/>
    </location>
</feature>
<dbReference type="GO" id="GO:0006412">
    <property type="term" value="P:translation"/>
    <property type="evidence" value="ECO:0007669"/>
    <property type="project" value="UniProtKB-UniRule"/>
</dbReference>
<keyword evidence="2 8" id="KW-0699">rRNA-binding</keyword>
<evidence type="ECO:0000256" key="8">
    <source>
        <dbReference type="HAMAP-Rule" id="MF_01309"/>
    </source>
</evidence>
<dbReference type="InterPro" id="IPR036419">
    <property type="entry name" value="Ribosomal_S3_C_sf"/>
</dbReference>
<dbReference type="PANTHER" id="PTHR11760:SF19">
    <property type="entry name" value="SMALL RIBOSOMAL SUBUNIT PROTEIN US3C"/>
    <property type="match status" value="1"/>
</dbReference>
<dbReference type="AlphaFoldDB" id="A0A2H0YUU6"/>
<dbReference type="FunFam" id="3.30.300.20:FF:000001">
    <property type="entry name" value="30S ribosomal protein S3"/>
    <property type="match status" value="1"/>
</dbReference>
<keyword evidence="5 8" id="KW-0687">Ribonucleoprotein</keyword>
<dbReference type="GO" id="GO:0019843">
    <property type="term" value="F:rRNA binding"/>
    <property type="evidence" value="ECO:0007669"/>
    <property type="project" value="UniProtKB-UniRule"/>
</dbReference>
<name>A0A2H0YUU6_9BACT</name>
<dbReference type="Proteomes" id="UP000231542">
    <property type="component" value="Unassembled WGS sequence"/>
</dbReference>
<accession>A0A2H0YUU6</accession>
<dbReference type="InterPro" id="IPR001351">
    <property type="entry name" value="Ribosomal_uS3_C"/>
</dbReference>
<dbReference type="NCBIfam" id="TIGR01009">
    <property type="entry name" value="rpsC_bact"/>
    <property type="match status" value="1"/>
</dbReference>
<dbReference type="PROSITE" id="PS50823">
    <property type="entry name" value="KH_TYPE_2"/>
    <property type="match status" value="1"/>
</dbReference>
<keyword evidence="3 8" id="KW-0694">RNA-binding</keyword>
<sequence length="220" mass="24860">MGRKVNPRIFRIGIIAQANSKWFARKNYSEFLREDVQIRDFLRKKLKEGGVAKIEVERSAGKLTIIIHTSRPGVIIGRGGGGIEELKRQLKQRYLGSKKIDLNITIQEVEKPDLNAELVLQGLIAQIEKRIPFRRVMKRGIDQVMQGGAQGVKIIMAGRLNGVEIARTETLSKGKVPLHTLRADIDYSRGTARTTYGAIGIKVWIYRGQIFQKKQEGKLE</sequence>
<dbReference type="GO" id="GO:0003729">
    <property type="term" value="F:mRNA binding"/>
    <property type="evidence" value="ECO:0007669"/>
    <property type="project" value="UniProtKB-UniRule"/>
</dbReference>
<dbReference type="EMBL" id="PEXU01000049">
    <property type="protein sequence ID" value="PIS42268.1"/>
    <property type="molecule type" value="Genomic_DNA"/>
</dbReference>
<dbReference type="GO" id="GO:0003735">
    <property type="term" value="F:structural constituent of ribosome"/>
    <property type="evidence" value="ECO:0007669"/>
    <property type="project" value="InterPro"/>
</dbReference>
<dbReference type="SUPFAM" id="SSF54821">
    <property type="entry name" value="Ribosomal protein S3 C-terminal domain"/>
    <property type="match status" value="1"/>
</dbReference>
<dbReference type="HAMAP" id="MF_01309_B">
    <property type="entry name" value="Ribosomal_uS3_B"/>
    <property type="match status" value="1"/>
</dbReference>
<dbReference type="InterPro" id="IPR057258">
    <property type="entry name" value="Ribosomal_uS3"/>
</dbReference>
<comment type="function">
    <text evidence="6 8">Binds the lower part of the 30S subunit head. Binds mRNA in the 70S ribosome, positioning it for translation.</text>
</comment>
<evidence type="ECO:0000256" key="9">
    <source>
        <dbReference type="RuleBase" id="RU003624"/>
    </source>
</evidence>
<organism evidence="11 12">
    <name type="scientific">Candidatus Kerfeldbacteria bacterium CG08_land_8_20_14_0_20_40_16</name>
    <dbReference type="NCBI Taxonomy" id="2014244"/>
    <lineage>
        <taxon>Bacteria</taxon>
        <taxon>Candidatus Kerfeldiibacteriota</taxon>
    </lineage>
</organism>
<dbReference type="SMART" id="SM00322">
    <property type="entry name" value="KH"/>
    <property type="match status" value="1"/>
</dbReference>
<dbReference type="InterPro" id="IPR005704">
    <property type="entry name" value="Ribosomal_uS3_bac-typ"/>
</dbReference>
<dbReference type="GO" id="GO:0022627">
    <property type="term" value="C:cytosolic small ribosomal subunit"/>
    <property type="evidence" value="ECO:0007669"/>
    <property type="project" value="TreeGrafter"/>
</dbReference>
<evidence type="ECO:0000256" key="7">
    <source>
        <dbReference type="ARBA" id="ARBA00035257"/>
    </source>
</evidence>
<dbReference type="Gene3D" id="3.30.300.20">
    <property type="match status" value="1"/>
</dbReference>
<evidence type="ECO:0000256" key="1">
    <source>
        <dbReference type="ARBA" id="ARBA00010761"/>
    </source>
</evidence>
<dbReference type="CDD" id="cd02412">
    <property type="entry name" value="KH-II_30S_S3"/>
    <property type="match status" value="1"/>
</dbReference>
<dbReference type="SUPFAM" id="SSF54814">
    <property type="entry name" value="Prokaryotic type KH domain (KH-domain type II)"/>
    <property type="match status" value="1"/>
</dbReference>
<evidence type="ECO:0000256" key="6">
    <source>
        <dbReference type="ARBA" id="ARBA00024998"/>
    </source>
</evidence>
<evidence type="ECO:0000313" key="11">
    <source>
        <dbReference type="EMBL" id="PIS42268.1"/>
    </source>
</evidence>
<dbReference type="InterPro" id="IPR015946">
    <property type="entry name" value="KH_dom-like_a/b"/>
</dbReference>
<dbReference type="InterPro" id="IPR018280">
    <property type="entry name" value="Ribosomal_uS3_CS"/>
</dbReference>
<keyword evidence="4 8" id="KW-0689">Ribosomal protein</keyword>
<gene>
    <name evidence="8" type="primary">rpsC</name>
    <name evidence="11" type="ORF">COT24_04365</name>
</gene>
<evidence type="ECO:0000259" key="10">
    <source>
        <dbReference type="PROSITE" id="PS50823"/>
    </source>
</evidence>
<evidence type="ECO:0000256" key="3">
    <source>
        <dbReference type="ARBA" id="ARBA00022884"/>
    </source>
</evidence>